<keyword evidence="1" id="KW-0732">Signal</keyword>
<dbReference type="Proteomes" id="UP000652691">
    <property type="component" value="Unassembled WGS sequence"/>
</dbReference>
<sequence>MKWISLFTFLFISNTSFAYEITEHRGKCFLQNDKKTFSCSIQKGKSYGGKFVYIEFDQKEYLIEQSTSCGGVCKPYLGTTPEDVLVAKSYKHSDWNCYKQEKGSMNICYKLDK</sequence>
<comment type="caution">
    <text evidence="2">The sequence shown here is derived from an EMBL/GenBank/DDBJ whole genome shotgun (WGS) entry which is preliminary data.</text>
</comment>
<protein>
    <recommendedName>
        <fullName evidence="4">Secreted protein</fullName>
    </recommendedName>
</protein>
<name>A0ABD0A517_9GAMM</name>
<reference evidence="2 3" key="1">
    <citation type="journal article" date="2014" name="Int. J. Syst. Evol. Microbiol.">
        <title>Complete genome sequence of Corynebacterium casei LMG S-19264T (=DSM 44701T), isolated from a smear-ripened cheese.</title>
        <authorList>
            <consortium name="US DOE Joint Genome Institute (JGI-PGF)"/>
            <person name="Walter F."/>
            <person name="Albersmeier A."/>
            <person name="Kalinowski J."/>
            <person name="Ruckert C."/>
        </authorList>
    </citation>
    <scope>NUCLEOTIDE SEQUENCE [LARGE SCALE GENOMIC DNA]</scope>
    <source>
        <strain evidence="2 3">CCM 8635</strain>
    </source>
</reference>
<evidence type="ECO:0000313" key="2">
    <source>
        <dbReference type="EMBL" id="GGH30007.1"/>
    </source>
</evidence>
<feature type="chain" id="PRO_5044785985" description="Secreted protein" evidence="1">
    <location>
        <begin position="19"/>
        <end position="113"/>
    </location>
</feature>
<evidence type="ECO:0000256" key="1">
    <source>
        <dbReference type="SAM" id="SignalP"/>
    </source>
</evidence>
<evidence type="ECO:0008006" key="4">
    <source>
        <dbReference type="Google" id="ProtNLM"/>
    </source>
</evidence>
<organism evidence="2 3">
    <name type="scientific">Acinetobacter courvalinii</name>
    <dbReference type="NCBI Taxonomy" id="280147"/>
    <lineage>
        <taxon>Bacteria</taxon>
        <taxon>Pseudomonadati</taxon>
        <taxon>Pseudomonadota</taxon>
        <taxon>Gammaproteobacteria</taxon>
        <taxon>Moraxellales</taxon>
        <taxon>Moraxellaceae</taxon>
        <taxon>Acinetobacter</taxon>
    </lineage>
</organism>
<dbReference type="AlphaFoldDB" id="A0ABD0A517"/>
<accession>A0ABD0A517</accession>
<dbReference type="EMBL" id="BMDA01000001">
    <property type="protein sequence ID" value="GGH30007.1"/>
    <property type="molecule type" value="Genomic_DNA"/>
</dbReference>
<evidence type="ECO:0000313" key="3">
    <source>
        <dbReference type="Proteomes" id="UP000652691"/>
    </source>
</evidence>
<proteinExistence type="predicted"/>
<dbReference type="RefSeq" id="WP_032883253.1">
    <property type="nucleotide sequence ID" value="NZ_BMDA01000001.1"/>
</dbReference>
<gene>
    <name evidence="2" type="ORF">GCM10007354_09830</name>
</gene>
<feature type="signal peptide" evidence="1">
    <location>
        <begin position="1"/>
        <end position="18"/>
    </location>
</feature>
<dbReference type="GeneID" id="80103557"/>